<proteinExistence type="predicted"/>
<name>A0A1I4X7C3_9GAMM</name>
<keyword evidence="3" id="KW-1185">Reference proteome</keyword>
<evidence type="ECO:0000313" key="2">
    <source>
        <dbReference type="EMBL" id="SFN21794.1"/>
    </source>
</evidence>
<dbReference type="SUPFAM" id="SSF69848">
    <property type="entry name" value="LCCL domain"/>
    <property type="match status" value="1"/>
</dbReference>
<feature type="domain" description="LCCL" evidence="1">
    <location>
        <begin position="35"/>
        <end position="95"/>
    </location>
</feature>
<dbReference type="AlphaFoldDB" id="A0A1I4X7C3"/>
<gene>
    <name evidence="2" type="ORF">SAMN05216289_10853</name>
</gene>
<sequence>MAKYHAACATDSLGDMVDPGTRRPFLVTAFAAGRGRVQGTDLYACGSNFARSVVHAGVLADGATGIVEVAATPERQRGGFLGSPRHGVSSENYTRSAYACAIRLLECISDAQ</sequence>
<accession>A0A1I4X7C3</accession>
<dbReference type="InterPro" id="IPR036609">
    <property type="entry name" value="LCCL_sf"/>
</dbReference>
<dbReference type="RefSeq" id="WP_092406745.1">
    <property type="nucleotide sequence ID" value="NZ_FOVF01000008.1"/>
</dbReference>
<reference evidence="2 3" key="1">
    <citation type="submission" date="2016-10" db="EMBL/GenBank/DDBJ databases">
        <authorList>
            <person name="de Groot N.N."/>
        </authorList>
    </citation>
    <scope>NUCLEOTIDE SEQUENCE [LARGE SCALE GENOMIC DNA]</scope>
    <source>
        <strain evidence="2 3">CGMCC 1.7659</strain>
    </source>
</reference>
<evidence type="ECO:0000313" key="3">
    <source>
        <dbReference type="Proteomes" id="UP000198575"/>
    </source>
</evidence>
<dbReference type="EMBL" id="FOVF01000008">
    <property type="protein sequence ID" value="SFN21794.1"/>
    <property type="molecule type" value="Genomic_DNA"/>
</dbReference>
<organism evidence="2 3">
    <name type="scientific">Dokdonella immobilis</name>
    <dbReference type="NCBI Taxonomy" id="578942"/>
    <lineage>
        <taxon>Bacteria</taxon>
        <taxon>Pseudomonadati</taxon>
        <taxon>Pseudomonadota</taxon>
        <taxon>Gammaproteobacteria</taxon>
        <taxon>Lysobacterales</taxon>
        <taxon>Rhodanobacteraceae</taxon>
        <taxon>Dokdonella</taxon>
    </lineage>
</organism>
<protein>
    <submittedName>
        <fullName evidence="2">LCCL domain-containing protein</fullName>
    </submittedName>
</protein>
<evidence type="ECO:0000259" key="1">
    <source>
        <dbReference type="Pfam" id="PF03815"/>
    </source>
</evidence>
<dbReference type="Proteomes" id="UP000198575">
    <property type="component" value="Unassembled WGS sequence"/>
</dbReference>
<dbReference type="Pfam" id="PF03815">
    <property type="entry name" value="LCCL"/>
    <property type="match status" value="1"/>
</dbReference>
<dbReference type="InterPro" id="IPR004043">
    <property type="entry name" value="LCCL"/>
</dbReference>
<dbReference type="Gene3D" id="2.170.130.20">
    <property type="entry name" value="LCCL-like domain"/>
    <property type="match status" value="1"/>
</dbReference>
<dbReference type="STRING" id="578942.SAMN05216289_10853"/>